<gene>
    <name evidence="3" type="ORF">NGRA_0221</name>
</gene>
<dbReference type="InterPro" id="IPR013087">
    <property type="entry name" value="Znf_C2H2_type"/>
</dbReference>
<comment type="caution">
    <text evidence="3">The sequence shown here is derived from an EMBL/GenBank/DDBJ whole genome shotgun (WGS) entry which is preliminary data.</text>
</comment>
<keyword evidence="1" id="KW-0862">Zinc</keyword>
<evidence type="ECO:0000313" key="3">
    <source>
        <dbReference type="EMBL" id="KAF9764852.1"/>
    </source>
</evidence>
<keyword evidence="4" id="KW-1185">Reference proteome</keyword>
<dbReference type="PROSITE" id="PS50157">
    <property type="entry name" value="ZINC_FINGER_C2H2_2"/>
    <property type="match status" value="2"/>
</dbReference>
<dbReference type="Proteomes" id="UP000740883">
    <property type="component" value="Unassembled WGS sequence"/>
</dbReference>
<dbReference type="GO" id="GO:0008270">
    <property type="term" value="F:zinc ion binding"/>
    <property type="evidence" value="ECO:0007669"/>
    <property type="project" value="UniProtKB-KW"/>
</dbReference>
<keyword evidence="1" id="KW-0479">Metal-binding</keyword>
<name>A0A9P6H0U1_9MICR</name>
<dbReference type="Gene3D" id="3.30.160.60">
    <property type="entry name" value="Classic Zinc Finger"/>
    <property type="match status" value="1"/>
</dbReference>
<feature type="domain" description="C2H2-type" evidence="2">
    <location>
        <begin position="400"/>
        <end position="429"/>
    </location>
</feature>
<evidence type="ECO:0000313" key="4">
    <source>
        <dbReference type="Proteomes" id="UP000740883"/>
    </source>
</evidence>
<dbReference type="SMART" id="SM00355">
    <property type="entry name" value="ZnF_C2H2"/>
    <property type="match status" value="2"/>
</dbReference>
<feature type="domain" description="C2H2-type" evidence="2">
    <location>
        <begin position="366"/>
        <end position="394"/>
    </location>
</feature>
<sequence>MKVSNSKFLLKKIKKTNSERRSNSKKYKKMKNQTFNAEMTTENVGILEKNIVMGKKIGDLKMPNIPTFEYVVDSDLYSPQHKINVTYNKNRKISSYTVRYEDLEIDSVPSSELDPGESVAVDFLSSLYHVEKEIDWNLPLETPKIRYSNFKLPPRELAATYLRCSGCNKEGDCRRIFNLIYASKLGEFDSLFKETKFEIERERKQKAEKKIKKRTSRQSEQVKPIKRIPKAKNNVSKTKIINNLAEITREDYSVEDKEVFACVDEVFKPTDNENRDVSKVDKSKVDISKVDISRVDISKVDIIRDDEVFKPNADVSIDNSYTLLNNDVDIIILKEKHGEVPMTEIEEPFSIPKKRHQRAASVNVKYACDKCDSFFTSSFGIRYHCENVHTLEKDLVIKPYHCPFENCPKKYKNSNGLKYHLDKHHHDTMSNEQHNIENCN</sequence>
<protein>
    <submittedName>
        <fullName evidence="3">Zinc finger C2H2 protein</fullName>
    </submittedName>
</protein>
<keyword evidence="1" id="KW-0863">Zinc-finger</keyword>
<dbReference type="EMBL" id="SBJO01000007">
    <property type="protein sequence ID" value="KAF9764852.1"/>
    <property type="molecule type" value="Genomic_DNA"/>
</dbReference>
<evidence type="ECO:0000259" key="2">
    <source>
        <dbReference type="PROSITE" id="PS50157"/>
    </source>
</evidence>
<accession>A0A9P6H0U1</accession>
<proteinExistence type="predicted"/>
<reference evidence="3 4" key="1">
    <citation type="journal article" date="2020" name="Genome Biol. Evol.">
        <title>Comparative genomics of strictly vertically transmitted, feminizing microsporidia endosymbionts of amphipod crustaceans.</title>
        <authorList>
            <person name="Cormier A."/>
            <person name="Chebbi M.A."/>
            <person name="Giraud I."/>
            <person name="Wattier R."/>
            <person name="Teixeira M."/>
            <person name="Gilbert C."/>
            <person name="Rigaud T."/>
            <person name="Cordaux R."/>
        </authorList>
    </citation>
    <scope>NUCLEOTIDE SEQUENCE [LARGE SCALE GENOMIC DNA]</scope>
    <source>
        <strain evidence="3 4">Ou3-Ou53</strain>
    </source>
</reference>
<dbReference type="PROSITE" id="PS00028">
    <property type="entry name" value="ZINC_FINGER_C2H2_1"/>
    <property type="match status" value="2"/>
</dbReference>
<dbReference type="AlphaFoldDB" id="A0A9P6H0U1"/>
<organism evidence="3 4">
    <name type="scientific">Nosema granulosis</name>
    <dbReference type="NCBI Taxonomy" id="83296"/>
    <lineage>
        <taxon>Eukaryota</taxon>
        <taxon>Fungi</taxon>
        <taxon>Fungi incertae sedis</taxon>
        <taxon>Microsporidia</taxon>
        <taxon>Nosematidae</taxon>
        <taxon>Nosema</taxon>
    </lineage>
</organism>
<dbReference type="OrthoDB" id="3269380at2759"/>
<evidence type="ECO:0000256" key="1">
    <source>
        <dbReference type="PROSITE-ProRule" id="PRU00042"/>
    </source>
</evidence>